<feature type="domain" description="ATPase AAA-type core" evidence="1">
    <location>
        <begin position="260"/>
        <end position="331"/>
    </location>
</feature>
<dbReference type="InterPro" id="IPR027417">
    <property type="entry name" value="P-loop_NTPase"/>
</dbReference>
<dbReference type="InterPro" id="IPR003959">
    <property type="entry name" value="ATPase_AAA_core"/>
</dbReference>
<dbReference type="Pfam" id="PF13476">
    <property type="entry name" value="AAA_23"/>
    <property type="match status" value="1"/>
</dbReference>
<dbReference type="EMBL" id="QLLL01000016">
    <property type="protein sequence ID" value="RAI97443.1"/>
    <property type="molecule type" value="Genomic_DNA"/>
</dbReference>
<dbReference type="OrthoDB" id="9805802at2"/>
<dbReference type="PANTHER" id="PTHR43581">
    <property type="entry name" value="ATP/GTP PHOSPHATASE"/>
    <property type="match status" value="1"/>
</dbReference>
<dbReference type="Gene3D" id="3.40.50.300">
    <property type="entry name" value="P-loop containing nucleotide triphosphate hydrolases"/>
    <property type="match status" value="2"/>
</dbReference>
<gene>
    <name evidence="3" type="ORF">LX64_05114</name>
</gene>
<reference evidence="3 4" key="1">
    <citation type="submission" date="2018-06" db="EMBL/GenBank/DDBJ databases">
        <title>Genomic Encyclopedia of Archaeal and Bacterial Type Strains, Phase II (KMG-II): from individual species to whole genera.</title>
        <authorList>
            <person name="Goeker M."/>
        </authorList>
    </citation>
    <scope>NUCLEOTIDE SEQUENCE [LARGE SCALE GENOMIC DNA]</scope>
    <source>
        <strain evidence="3 4">DSM 23857</strain>
    </source>
</reference>
<protein>
    <submittedName>
        <fullName evidence="3">Putative ATPase</fullName>
    </submittedName>
</protein>
<dbReference type="RefSeq" id="WP_111600486.1">
    <property type="nucleotide sequence ID" value="NZ_QLLL01000016.1"/>
</dbReference>
<accession>A0A327Q066</accession>
<sequence>MLEKITIKNFKSIDELTIELGRFNVLIGENGCGKSNILEGIGFAAAAIDNKLEDDQLALRGIRTSSAESVRSGFEKQSLTENIFFKLEANSEVREITLINSNTPYSSWREDPYSRRQKYGFKDFDSIIKQLTDVIKGSANGDVDSEDLNGLIKIIEEESTARMAIFGPIAQFLIYSPENYFLRNLNIDTTYIQPLGHRGEGLLKLIKIIKQTNPSQFDTIIQHLCLIDWLQEVEVKDDPTGLEDEIILKDKYLEEGLLTIDLKNVNEGFYYLLFYFTLFISDYSPKLFAIDNIDTALNPKLCSEVISVLVKLAREYNKQVIVTTHNPAVLDGLNLNNEDERLFTVARNINGKTRINRVLKGTPLEGEESLRLSEKFLRGYIGGLPKNF</sequence>
<dbReference type="SUPFAM" id="SSF52540">
    <property type="entry name" value="P-loop containing nucleoside triphosphate hydrolases"/>
    <property type="match status" value="1"/>
</dbReference>
<keyword evidence="4" id="KW-1185">Reference proteome</keyword>
<name>A0A327Q066_9BACT</name>
<evidence type="ECO:0000259" key="2">
    <source>
        <dbReference type="Pfam" id="PF13476"/>
    </source>
</evidence>
<evidence type="ECO:0000259" key="1">
    <source>
        <dbReference type="Pfam" id="PF13304"/>
    </source>
</evidence>
<dbReference type="InterPro" id="IPR038729">
    <property type="entry name" value="Rad50/SbcC_AAA"/>
</dbReference>
<evidence type="ECO:0000313" key="4">
    <source>
        <dbReference type="Proteomes" id="UP000249547"/>
    </source>
</evidence>
<dbReference type="Proteomes" id="UP000249547">
    <property type="component" value="Unassembled WGS sequence"/>
</dbReference>
<dbReference type="AlphaFoldDB" id="A0A327Q066"/>
<dbReference type="GO" id="GO:0016887">
    <property type="term" value="F:ATP hydrolysis activity"/>
    <property type="evidence" value="ECO:0007669"/>
    <property type="project" value="InterPro"/>
</dbReference>
<evidence type="ECO:0000313" key="3">
    <source>
        <dbReference type="EMBL" id="RAI97443.1"/>
    </source>
</evidence>
<dbReference type="InterPro" id="IPR051396">
    <property type="entry name" value="Bact_Antivir_Def_Nuclease"/>
</dbReference>
<comment type="caution">
    <text evidence="3">The sequence shown here is derived from an EMBL/GenBank/DDBJ whole genome shotgun (WGS) entry which is preliminary data.</text>
</comment>
<dbReference type="Pfam" id="PF13304">
    <property type="entry name" value="AAA_21"/>
    <property type="match status" value="1"/>
</dbReference>
<dbReference type="GO" id="GO:0005524">
    <property type="term" value="F:ATP binding"/>
    <property type="evidence" value="ECO:0007669"/>
    <property type="project" value="InterPro"/>
</dbReference>
<dbReference type="InterPro" id="IPR014555">
    <property type="entry name" value="RecF-like"/>
</dbReference>
<organism evidence="3 4">
    <name type="scientific">Chitinophaga skermanii</name>
    <dbReference type="NCBI Taxonomy" id="331697"/>
    <lineage>
        <taxon>Bacteria</taxon>
        <taxon>Pseudomonadati</taxon>
        <taxon>Bacteroidota</taxon>
        <taxon>Chitinophagia</taxon>
        <taxon>Chitinophagales</taxon>
        <taxon>Chitinophagaceae</taxon>
        <taxon>Chitinophaga</taxon>
    </lineage>
</organism>
<dbReference type="PIRSF" id="PIRSF029347">
    <property type="entry name" value="RecF"/>
    <property type="match status" value="1"/>
</dbReference>
<proteinExistence type="predicted"/>
<dbReference type="PANTHER" id="PTHR43581:SF2">
    <property type="entry name" value="EXCINUCLEASE ATPASE SUBUNIT"/>
    <property type="match status" value="1"/>
</dbReference>
<feature type="domain" description="Rad50/SbcC-type AAA" evidence="2">
    <location>
        <begin position="4"/>
        <end position="211"/>
    </location>
</feature>